<protein>
    <submittedName>
        <fullName evidence="2">Uncharacterized protein</fullName>
    </submittedName>
</protein>
<feature type="non-terminal residue" evidence="2">
    <location>
        <position position="45"/>
    </location>
</feature>
<reference evidence="2" key="1">
    <citation type="journal article" date="2014" name="Front. Microbiol.">
        <title>High frequency of phylogenetically diverse reductive dehalogenase-homologous genes in deep subseafloor sedimentary metagenomes.</title>
        <authorList>
            <person name="Kawai M."/>
            <person name="Futagami T."/>
            <person name="Toyoda A."/>
            <person name="Takaki Y."/>
            <person name="Nishi S."/>
            <person name="Hori S."/>
            <person name="Arai W."/>
            <person name="Tsubouchi T."/>
            <person name="Morono Y."/>
            <person name="Uchiyama I."/>
            <person name="Ito T."/>
            <person name="Fujiyama A."/>
            <person name="Inagaki F."/>
            <person name="Takami H."/>
        </authorList>
    </citation>
    <scope>NUCLEOTIDE SEQUENCE</scope>
    <source>
        <strain evidence="2">Expedition CK06-06</strain>
    </source>
</reference>
<name>X0WYQ5_9ZZZZ</name>
<dbReference type="EMBL" id="BARS01048840">
    <property type="protein sequence ID" value="GAG28352.1"/>
    <property type="molecule type" value="Genomic_DNA"/>
</dbReference>
<gene>
    <name evidence="2" type="ORF">S01H1_73118</name>
</gene>
<evidence type="ECO:0000313" key="2">
    <source>
        <dbReference type="EMBL" id="GAG28352.1"/>
    </source>
</evidence>
<feature type="region of interest" description="Disordered" evidence="1">
    <location>
        <begin position="1"/>
        <end position="30"/>
    </location>
</feature>
<evidence type="ECO:0000256" key="1">
    <source>
        <dbReference type="SAM" id="MobiDB-lite"/>
    </source>
</evidence>
<sequence length="45" mass="4955">METQARLPRPLKANTDSITIEPPSMKPNWTAATETTGMIEGRIQA</sequence>
<comment type="caution">
    <text evidence="2">The sequence shown here is derived from an EMBL/GenBank/DDBJ whole genome shotgun (WGS) entry which is preliminary data.</text>
</comment>
<organism evidence="2">
    <name type="scientific">marine sediment metagenome</name>
    <dbReference type="NCBI Taxonomy" id="412755"/>
    <lineage>
        <taxon>unclassified sequences</taxon>
        <taxon>metagenomes</taxon>
        <taxon>ecological metagenomes</taxon>
    </lineage>
</organism>
<dbReference type="AlphaFoldDB" id="X0WYQ5"/>
<proteinExistence type="predicted"/>
<accession>X0WYQ5</accession>